<accession>A0A5E4EU07</accession>
<dbReference type="AlphaFoldDB" id="A0A5E4EU07"/>
<dbReference type="Proteomes" id="UP000327085">
    <property type="component" value="Chromosome 3"/>
</dbReference>
<reference evidence="3" key="1">
    <citation type="journal article" date="2020" name="Plant J.">
        <title>Transposons played a major role in the diversification between the closely related almond and peach genomes: results from the almond genome sequence.</title>
        <authorList>
            <person name="Alioto T."/>
            <person name="Alexiou K.G."/>
            <person name="Bardil A."/>
            <person name="Barteri F."/>
            <person name="Castanera R."/>
            <person name="Cruz F."/>
            <person name="Dhingra A."/>
            <person name="Duval H."/>
            <person name="Fernandez I Marti A."/>
            <person name="Frias L."/>
            <person name="Galan B."/>
            <person name="Garcia J.L."/>
            <person name="Howad W."/>
            <person name="Gomez-Garrido J."/>
            <person name="Gut M."/>
            <person name="Julca I."/>
            <person name="Morata J."/>
            <person name="Puigdomenech P."/>
            <person name="Ribeca P."/>
            <person name="Rubio Cabetas M.J."/>
            <person name="Vlasova A."/>
            <person name="Wirthensohn M."/>
            <person name="Garcia-Mas J."/>
            <person name="Gabaldon T."/>
            <person name="Casacuberta J.M."/>
            <person name="Arus P."/>
        </authorList>
    </citation>
    <scope>NUCLEOTIDE SEQUENCE [LARGE SCALE GENOMIC DNA]</scope>
    <source>
        <strain evidence="3">cv. Texas</strain>
    </source>
</reference>
<dbReference type="EMBL" id="CABIKO010000034">
    <property type="protein sequence ID" value="VVA19153.1"/>
    <property type="molecule type" value="Genomic_DNA"/>
</dbReference>
<gene>
    <name evidence="2" type="ORF">ALMOND_2B014267</name>
</gene>
<evidence type="ECO:0000313" key="3">
    <source>
        <dbReference type="Proteomes" id="UP000327085"/>
    </source>
</evidence>
<protein>
    <submittedName>
        <fullName evidence="2">Uncharacterized protein</fullName>
    </submittedName>
</protein>
<evidence type="ECO:0000313" key="2">
    <source>
        <dbReference type="EMBL" id="VVA19153.1"/>
    </source>
</evidence>
<dbReference type="InParanoid" id="A0A5E4EU07"/>
<proteinExistence type="predicted"/>
<evidence type="ECO:0000256" key="1">
    <source>
        <dbReference type="SAM" id="MobiDB-lite"/>
    </source>
</evidence>
<sequence length="144" mass="16432">MEWERVVCGRKKSVQGRAIEMKRLSKTRSTYAPSNLNTTRKIPKILPQDPISIHSMSPDEITSERRRSGPCSGELARPTEDQLIEQLEESLGIYNMEEGLELVGVVIAQKLPNKRQSRPSSKLLGKDMVKQRLFGLKRTYLPLR</sequence>
<name>A0A5E4EU07_PRUDU</name>
<dbReference type="Gramene" id="VVA19153">
    <property type="protein sequence ID" value="VVA19153"/>
    <property type="gene ID" value="Prudul26B014267"/>
</dbReference>
<organism evidence="2 3">
    <name type="scientific">Prunus dulcis</name>
    <name type="common">Almond</name>
    <name type="synonym">Amygdalus dulcis</name>
    <dbReference type="NCBI Taxonomy" id="3755"/>
    <lineage>
        <taxon>Eukaryota</taxon>
        <taxon>Viridiplantae</taxon>
        <taxon>Streptophyta</taxon>
        <taxon>Embryophyta</taxon>
        <taxon>Tracheophyta</taxon>
        <taxon>Spermatophyta</taxon>
        <taxon>Magnoliopsida</taxon>
        <taxon>eudicotyledons</taxon>
        <taxon>Gunneridae</taxon>
        <taxon>Pentapetalae</taxon>
        <taxon>rosids</taxon>
        <taxon>fabids</taxon>
        <taxon>Rosales</taxon>
        <taxon>Rosaceae</taxon>
        <taxon>Amygdaloideae</taxon>
        <taxon>Amygdaleae</taxon>
        <taxon>Prunus</taxon>
    </lineage>
</organism>
<feature type="region of interest" description="Disordered" evidence="1">
    <location>
        <begin position="32"/>
        <end position="78"/>
    </location>
</feature>